<dbReference type="InterPro" id="IPR047589">
    <property type="entry name" value="DUF11_rpt"/>
</dbReference>
<reference evidence="2 3" key="2">
    <citation type="submission" date="2024-03" db="EMBL/GenBank/DDBJ databases">
        <title>The Genome Sequence of Enterococcus sp. DIV0205d.</title>
        <authorList>
            <consortium name="The Broad Institute Genomics Platform"/>
            <consortium name="The Broad Institute Microbial Omics Core"/>
            <consortium name="The Broad Institute Genomic Center for Infectious Diseases"/>
            <person name="Earl A."/>
            <person name="Manson A."/>
            <person name="Gilmore M."/>
            <person name="Schwartman J."/>
            <person name="Shea T."/>
            <person name="Abouelleil A."/>
            <person name="Cao P."/>
            <person name="Chapman S."/>
            <person name="Cusick C."/>
            <person name="Young S."/>
            <person name="Neafsey D."/>
            <person name="Nusbaum C."/>
            <person name="Birren B."/>
        </authorList>
    </citation>
    <scope>NUCLEOTIDE SEQUENCE [LARGE SCALE GENOMIC DNA]</scope>
    <source>
        <strain evidence="2 3">7F3_DIV0205</strain>
    </source>
</reference>
<dbReference type="NCBIfam" id="TIGR01451">
    <property type="entry name" value="B_ant_repeat"/>
    <property type="match status" value="1"/>
</dbReference>
<evidence type="ECO:0000313" key="2">
    <source>
        <dbReference type="EMBL" id="WYK01698.1"/>
    </source>
</evidence>
<dbReference type="Gene3D" id="2.60.40.740">
    <property type="match status" value="2"/>
</dbReference>
<feature type="domain" description="WxL" evidence="1">
    <location>
        <begin position="778"/>
        <end position="923"/>
    </location>
</feature>
<organism evidence="2 3">
    <name type="scientific">Candidatus Enterococcus palustris</name>
    <dbReference type="NCBI Taxonomy" id="1834189"/>
    <lineage>
        <taxon>Bacteria</taxon>
        <taxon>Bacillati</taxon>
        <taxon>Bacillota</taxon>
        <taxon>Bacilli</taxon>
        <taxon>Lactobacillales</taxon>
        <taxon>Enterococcaceae</taxon>
        <taxon>Enterococcus</taxon>
    </lineage>
</organism>
<evidence type="ECO:0000259" key="1">
    <source>
        <dbReference type="Pfam" id="PF13731"/>
    </source>
</evidence>
<reference evidence="3" key="1">
    <citation type="submission" date="2017-05" db="EMBL/GenBank/DDBJ databases">
        <title>The Genome Sequence of EEnterococcus faecalis 9F2_4866.</title>
        <authorList>
            <consortium name="The Broad Institute Genomics Platform"/>
            <consortium name="The Broad Institute Genomic Center for Infectious Diseases"/>
            <person name="Earl A."/>
            <person name="Manson A."/>
            <person name="Schwartman J."/>
            <person name="Gilmore M."/>
            <person name="Abouelleil A."/>
            <person name="Cao P."/>
            <person name="Chapman S."/>
            <person name="Cusick C."/>
            <person name="Shea T."/>
            <person name="Young S."/>
            <person name="Neafsey D."/>
            <person name="Nusbaum C."/>
            <person name="Birren B."/>
        </authorList>
    </citation>
    <scope>NUCLEOTIDE SEQUENCE [LARGE SCALE GENOMIC DNA]</scope>
    <source>
        <strain evidence="3">7F3_DIV0205</strain>
    </source>
</reference>
<proteinExistence type="predicted"/>
<gene>
    <name evidence="2" type="ORF">A5821_002835</name>
</gene>
<dbReference type="AlphaFoldDB" id="A0AAQ3WAN3"/>
<dbReference type="InterPro" id="IPR008966">
    <property type="entry name" value="Adhesion_dom_sf"/>
</dbReference>
<dbReference type="RefSeq" id="WP_339098786.1">
    <property type="nucleotide sequence ID" value="NZ_CP147244.1"/>
</dbReference>
<dbReference type="EMBL" id="CP147244">
    <property type="protein sequence ID" value="WYK01698.1"/>
    <property type="molecule type" value="Genomic_DNA"/>
</dbReference>
<dbReference type="InterPro" id="IPR026466">
    <property type="entry name" value="Fim_isopep_form_D2_dom"/>
</dbReference>
<dbReference type="InterPro" id="IPR027994">
    <property type="entry name" value="WxL_dom"/>
</dbReference>
<dbReference type="NCBIfam" id="TIGR04226">
    <property type="entry name" value="RrgB_K2N_iso_D2"/>
    <property type="match status" value="2"/>
</dbReference>
<dbReference type="Proteomes" id="UP000194948">
    <property type="component" value="Chromosome"/>
</dbReference>
<accession>A0AAQ3WAN3</accession>
<dbReference type="SUPFAM" id="SSF49401">
    <property type="entry name" value="Bacterial adhesins"/>
    <property type="match status" value="1"/>
</dbReference>
<sequence length="925" mass="102263">MSKKSQTLVVLILSLIFIWGGLWGGTAALAAKLPVAIPDTPDTTLGWRLLDQDDNIDLSSFTKTDVNTPAKLTGGAFDRGMRDYYLFFGHVGSSNNYTYATSTFSTIGNMYARLGRAFELPLLGPMIIGVKKQTDASQKSTRVFGYDFDYSRTYTGETGSRFDIGDVEQNLMTGKWEVKRAGRTSGSSNVNDIYIMEQYVKDNEIVAYGYYGRGVSSSGTSMEYMPVRVHGYVVDFETGRVRYDISYYNNSGQIKNYAMTHASHMDVGGNHMSSKLYSYGDAGIYFDEPTKTIVDGIPARIYFYTNAGYNQMKGPNATKIGDLGPTFQVGNWFAIHKGGWKLPENTKMASKLTGATDAYQAWDAPMPKDTYYSLTHPIFALRWEINTIESNKIGTGSLDLSIEEPAELKPKAIKTFDNLTELTPKKNVVGDILEFTLSATNSGAGVIHEWSQLTLSDTMPKELELVRDSLSVTDTDGTVTNLAPTDYQFDQRPETSSFKLNKLYSIAPDKEVKIKYKAKIISGTNTTIINRFFASNPVDQNAVGEVKIPISEEPAKPEAAKTYTNNTSTDGKDRMDDSLTFELSASNTGEAPWQEVGWKDEYPAELELDKESFVLVDDKGVEKKVTPIFHASLPSFTVSDTPLEVQAGKKITLRYKAKIISGEGTTITNKVTAYTVSDSTKKAEAQVAIPVFPKKPLIKDLTIHFVNKAGEKIAEPIIRSETIGSIVKLKEEAETVGSALYNAIKAVEANQFKLVERPANEASVEIIDGVNEVTYVFDGKLLLYSAPNRINFSTHKYDGKTTRVNAPAYDQDLVVKDGRSVKDKWTLTAKLTAEMTHIDPAHKDSVLKNAIRYVYEGKEIILDKGAQPIMVHTNEAEKELYNISTTWNGTKAGDGFKLEVDPGDVKKLGSYQGEILWELAATPDP</sequence>
<name>A0AAQ3WAN3_9ENTE</name>
<keyword evidence="3" id="KW-1185">Reference proteome</keyword>
<protein>
    <recommendedName>
        <fullName evidence="1">WxL domain-containing protein</fullName>
    </recommendedName>
</protein>
<dbReference type="Pfam" id="PF13731">
    <property type="entry name" value="WxL"/>
    <property type="match status" value="1"/>
</dbReference>
<evidence type="ECO:0000313" key="3">
    <source>
        <dbReference type="Proteomes" id="UP000194948"/>
    </source>
</evidence>